<dbReference type="PANTHER" id="PTHR30027:SF3">
    <property type="entry name" value="16S RRNA (URACIL(1498)-N(3))-METHYLTRANSFERASE"/>
    <property type="match status" value="1"/>
</dbReference>
<dbReference type="NCBIfam" id="NF008702">
    <property type="entry name" value="PRK11713.6-1"/>
    <property type="match status" value="1"/>
</dbReference>
<dbReference type="AlphaFoldDB" id="A0A1I4WFF5"/>
<dbReference type="eggNOG" id="COG1385">
    <property type="taxonomic scope" value="Bacteria"/>
</dbReference>
<evidence type="ECO:0000256" key="3">
    <source>
        <dbReference type="ARBA" id="ARBA00022490"/>
    </source>
</evidence>
<dbReference type="GO" id="GO:0005737">
    <property type="term" value="C:cytoplasm"/>
    <property type="evidence" value="ECO:0007669"/>
    <property type="project" value="UniProtKB-SubCell"/>
</dbReference>
<dbReference type="PIRSF" id="PIRSF015601">
    <property type="entry name" value="MTase_slr0722"/>
    <property type="match status" value="1"/>
</dbReference>
<accession>A0A1I4WFF5</accession>
<dbReference type="GO" id="GO:0070042">
    <property type="term" value="F:rRNA (uridine-N3-)-methyltransferase activity"/>
    <property type="evidence" value="ECO:0007669"/>
    <property type="project" value="TreeGrafter"/>
</dbReference>
<evidence type="ECO:0000259" key="12">
    <source>
        <dbReference type="Pfam" id="PF20260"/>
    </source>
</evidence>
<evidence type="ECO:0000256" key="2">
    <source>
        <dbReference type="ARBA" id="ARBA00005528"/>
    </source>
</evidence>
<feature type="domain" description="Ribosomal RNA small subunit methyltransferase E methyltransferase" evidence="11">
    <location>
        <begin position="89"/>
        <end position="243"/>
    </location>
</feature>
<evidence type="ECO:0000256" key="4">
    <source>
        <dbReference type="ARBA" id="ARBA00022552"/>
    </source>
</evidence>
<evidence type="ECO:0000313" key="14">
    <source>
        <dbReference type="Proteomes" id="UP000182961"/>
    </source>
</evidence>
<organism evidence="13 14">
    <name type="scientific">Flavobacterium succinicans</name>
    <dbReference type="NCBI Taxonomy" id="29536"/>
    <lineage>
        <taxon>Bacteria</taxon>
        <taxon>Pseudomonadati</taxon>
        <taxon>Bacteroidota</taxon>
        <taxon>Flavobacteriia</taxon>
        <taxon>Flavobacteriales</taxon>
        <taxon>Flavobacteriaceae</taxon>
        <taxon>Flavobacterium</taxon>
    </lineage>
</organism>
<dbReference type="InterPro" id="IPR046886">
    <property type="entry name" value="RsmE_MTase_dom"/>
</dbReference>
<protein>
    <recommendedName>
        <fullName evidence="10">Ribosomal RNA small subunit methyltransferase E</fullName>
        <ecNumber evidence="10">2.1.1.193</ecNumber>
    </recommendedName>
</protein>
<evidence type="ECO:0000256" key="6">
    <source>
        <dbReference type="ARBA" id="ARBA00022679"/>
    </source>
</evidence>
<comment type="similarity">
    <text evidence="2 10">Belongs to the RNA methyltransferase RsmE family.</text>
</comment>
<comment type="subcellular location">
    <subcellularLocation>
        <location evidence="1 10">Cytoplasm</location>
    </subcellularLocation>
</comment>
<keyword evidence="6 10" id="KW-0808">Transferase</keyword>
<evidence type="ECO:0000313" key="13">
    <source>
        <dbReference type="EMBL" id="SFN12511.1"/>
    </source>
</evidence>
<dbReference type="InterPro" id="IPR029026">
    <property type="entry name" value="tRNA_m1G_MTases_N"/>
</dbReference>
<dbReference type="Pfam" id="PF04452">
    <property type="entry name" value="Methyltrans_RNA"/>
    <property type="match status" value="1"/>
</dbReference>
<evidence type="ECO:0000256" key="10">
    <source>
        <dbReference type="PIRNR" id="PIRNR015601"/>
    </source>
</evidence>
<evidence type="ECO:0000256" key="1">
    <source>
        <dbReference type="ARBA" id="ARBA00004496"/>
    </source>
</evidence>
<keyword evidence="3 10" id="KW-0963">Cytoplasm</keyword>
<evidence type="ECO:0000256" key="8">
    <source>
        <dbReference type="ARBA" id="ARBA00025699"/>
    </source>
</evidence>
<sequence>MNQPQWFQKQESYFNMQLFYNPSINETSTSFIFDKEESKHIVKVLRKKDGDILFVTNGLGYLFKTAVTLASDSKCAVTILSYEKISPSAHPVHIAVAPTKMNDRFEWFLEKATEIGIQEITPIICDRSERKIINKERFEKIILTAMKQCNQLYLPKINDAISYKDFFKKQYEGVLLIAHCEETEKKSLKSILQPNQKTTILIGPEGDFSEKEIDLAIANNYIPVTLGNTRLRTETAAVVACHSVVFFNE</sequence>
<dbReference type="SUPFAM" id="SSF75217">
    <property type="entry name" value="alpha/beta knot"/>
    <property type="match status" value="1"/>
</dbReference>
<dbReference type="InterPro" id="IPR015947">
    <property type="entry name" value="PUA-like_sf"/>
</dbReference>
<feature type="domain" description="Ribosomal RNA small subunit methyltransferase E PUA-like" evidence="12">
    <location>
        <begin position="33"/>
        <end position="80"/>
    </location>
</feature>
<dbReference type="STRING" id="29536.FLB_00380"/>
<gene>
    <name evidence="13" type="ORF">SAMN05444143_106175</name>
</gene>
<evidence type="ECO:0000256" key="7">
    <source>
        <dbReference type="ARBA" id="ARBA00022691"/>
    </source>
</evidence>
<keyword evidence="5 10" id="KW-0489">Methyltransferase</keyword>
<dbReference type="InterPro" id="IPR029028">
    <property type="entry name" value="Alpha/beta_knot_MTases"/>
</dbReference>
<dbReference type="CDD" id="cd18084">
    <property type="entry name" value="RsmE-like"/>
    <property type="match status" value="1"/>
</dbReference>
<dbReference type="InterPro" id="IPR006700">
    <property type="entry name" value="RsmE"/>
</dbReference>
<comment type="catalytic activity">
    <reaction evidence="9 10">
        <text>uridine(1498) in 16S rRNA + S-adenosyl-L-methionine = N(3)-methyluridine(1498) in 16S rRNA + S-adenosyl-L-homocysteine + H(+)</text>
        <dbReference type="Rhea" id="RHEA:42920"/>
        <dbReference type="Rhea" id="RHEA-COMP:10283"/>
        <dbReference type="Rhea" id="RHEA-COMP:10284"/>
        <dbReference type="ChEBI" id="CHEBI:15378"/>
        <dbReference type="ChEBI" id="CHEBI:57856"/>
        <dbReference type="ChEBI" id="CHEBI:59789"/>
        <dbReference type="ChEBI" id="CHEBI:65315"/>
        <dbReference type="ChEBI" id="CHEBI:74502"/>
        <dbReference type="EC" id="2.1.1.193"/>
    </reaction>
</comment>
<dbReference type="PANTHER" id="PTHR30027">
    <property type="entry name" value="RIBOSOMAL RNA SMALL SUBUNIT METHYLTRANSFERASE E"/>
    <property type="match status" value="1"/>
</dbReference>
<evidence type="ECO:0000256" key="5">
    <source>
        <dbReference type="ARBA" id="ARBA00022603"/>
    </source>
</evidence>
<dbReference type="GO" id="GO:0070475">
    <property type="term" value="P:rRNA base methylation"/>
    <property type="evidence" value="ECO:0007669"/>
    <property type="project" value="TreeGrafter"/>
</dbReference>
<dbReference type="SUPFAM" id="SSF88697">
    <property type="entry name" value="PUA domain-like"/>
    <property type="match status" value="1"/>
</dbReference>
<dbReference type="Gene3D" id="3.40.1280.10">
    <property type="match status" value="1"/>
</dbReference>
<evidence type="ECO:0000259" key="11">
    <source>
        <dbReference type="Pfam" id="PF04452"/>
    </source>
</evidence>
<dbReference type="InterPro" id="IPR046887">
    <property type="entry name" value="RsmE_PUA-like"/>
</dbReference>
<keyword evidence="7 10" id="KW-0949">S-adenosyl-L-methionine</keyword>
<dbReference type="EMBL" id="FOUT01000006">
    <property type="protein sequence ID" value="SFN12511.1"/>
    <property type="molecule type" value="Genomic_DNA"/>
</dbReference>
<proteinExistence type="inferred from homology"/>
<comment type="function">
    <text evidence="8 10">Specifically methylates the N3 position of the uracil ring of uridine 1498 (m3U1498) in 16S rRNA. Acts on the fully assembled 30S ribosomal subunit.</text>
</comment>
<dbReference type="Gene3D" id="2.40.240.20">
    <property type="entry name" value="Hypothetical PUA domain-like, domain 1"/>
    <property type="match status" value="1"/>
</dbReference>
<dbReference type="Proteomes" id="UP000182961">
    <property type="component" value="Unassembled WGS sequence"/>
</dbReference>
<keyword evidence="14" id="KW-1185">Reference proteome</keyword>
<evidence type="ECO:0000256" key="9">
    <source>
        <dbReference type="ARBA" id="ARBA00047944"/>
    </source>
</evidence>
<name>A0A1I4WFF5_9FLAO</name>
<dbReference type="Pfam" id="PF20260">
    <property type="entry name" value="PUA_4"/>
    <property type="match status" value="1"/>
</dbReference>
<reference evidence="14" key="1">
    <citation type="submission" date="2016-10" db="EMBL/GenBank/DDBJ databases">
        <authorList>
            <person name="Varghese N."/>
            <person name="Submissions S."/>
        </authorList>
    </citation>
    <scope>NUCLEOTIDE SEQUENCE [LARGE SCALE GENOMIC DNA]</scope>
    <source>
        <strain evidence="14">DSM 4002</strain>
    </source>
</reference>
<dbReference type="NCBIfam" id="TIGR00046">
    <property type="entry name" value="RsmE family RNA methyltransferase"/>
    <property type="match status" value="1"/>
</dbReference>
<dbReference type="EC" id="2.1.1.193" evidence="10"/>
<keyword evidence="4 10" id="KW-0698">rRNA processing</keyword>